<dbReference type="PANTHER" id="PTHR43744">
    <property type="entry name" value="ABC TRANSPORTER PERMEASE PROTEIN MG189-RELATED-RELATED"/>
    <property type="match status" value="1"/>
</dbReference>
<keyword evidence="3" id="KW-1003">Cell membrane</keyword>
<dbReference type="RefSeq" id="WP_190916362.1">
    <property type="nucleotide sequence ID" value="NZ_JACXIZ010000013.1"/>
</dbReference>
<sequence length="292" mass="32630">MGARHQTWGSRTFDIFNHLFLSIIALLMLLPLLYVIAGSFASDAELSVKQIVLIPTEPTLDSYRYILSSGIIFRSLLNSIFITVIATAINMLSTAIMAYPLSRVTLMGRGWIMKMVVFTLLFQGGLIPNYLLVRELGLLDSYWSLWLPGAIAAFNLILLKNFFQQLPDGIEEAAKIDGCNDMQILIRIALPLSMPSIAALTLFYAVGNWNSYFPALMYIGDSLKWPIQVWLRQIVILSQAGFDVNANMEDYVQPPETTKLAVICVATIPILMVYPFLQKYFAKGMLLGSVKG</sequence>
<dbReference type="EMBL" id="JACXIZ010000013">
    <property type="protein sequence ID" value="MBD2845042.1"/>
    <property type="molecule type" value="Genomic_DNA"/>
</dbReference>
<evidence type="ECO:0000256" key="2">
    <source>
        <dbReference type="ARBA" id="ARBA00022448"/>
    </source>
</evidence>
<keyword evidence="4 7" id="KW-0812">Transmembrane</keyword>
<proteinExistence type="inferred from homology"/>
<keyword evidence="6 7" id="KW-0472">Membrane</keyword>
<accession>A0A927GRU4</accession>
<organism evidence="9 10">
    <name type="scientific">Paenibacillus sabuli</name>
    <dbReference type="NCBI Taxonomy" id="2772509"/>
    <lineage>
        <taxon>Bacteria</taxon>
        <taxon>Bacillati</taxon>
        <taxon>Bacillota</taxon>
        <taxon>Bacilli</taxon>
        <taxon>Bacillales</taxon>
        <taxon>Paenibacillaceae</taxon>
        <taxon>Paenibacillus</taxon>
    </lineage>
</organism>
<dbReference type="PROSITE" id="PS50928">
    <property type="entry name" value="ABC_TM1"/>
    <property type="match status" value="1"/>
</dbReference>
<protein>
    <submittedName>
        <fullName evidence="9">Carbohydrate ABC transporter permease</fullName>
    </submittedName>
</protein>
<feature type="transmembrane region" description="Helical" evidence="7">
    <location>
        <begin position="143"/>
        <end position="163"/>
    </location>
</feature>
<dbReference type="PANTHER" id="PTHR43744:SF9">
    <property type="entry name" value="POLYGALACTURONAN_RHAMNOGALACTURONAN TRANSPORT SYSTEM PERMEASE PROTEIN YTCP"/>
    <property type="match status" value="1"/>
</dbReference>
<evidence type="ECO:0000256" key="1">
    <source>
        <dbReference type="ARBA" id="ARBA00004651"/>
    </source>
</evidence>
<feature type="domain" description="ABC transmembrane type-1" evidence="8">
    <location>
        <begin position="76"/>
        <end position="278"/>
    </location>
</feature>
<name>A0A927GRU4_9BACL</name>
<feature type="transmembrane region" description="Helical" evidence="7">
    <location>
        <begin position="260"/>
        <end position="277"/>
    </location>
</feature>
<evidence type="ECO:0000256" key="3">
    <source>
        <dbReference type="ARBA" id="ARBA00022475"/>
    </source>
</evidence>
<feature type="transmembrane region" description="Helical" evidence="7">
    <location>
        <begin position="111"/>
        <end position="131"/>
    </location>
</feature>
<evidence type="ECO:0000313" key="9">
    <source>
        <dbReference type="EMBL" id="MBD2845042.1"/>
    </source>
</evidence>
<comment type="similarity">
    <text evidence="7">Belongs to the binding-protein-dependent transport system permease family.</text>
</comment>
<dbReference type="Gene3D" id="1.10.3720.10">
    <property type="entry name" value="MetI-like"/>
    <property type="match status" value="1"/>
</dbReference>
<feature type="transmembrane region" description="Helical" evidence="7">
    <location>
        <begin position="184"/>
        <end position="206"/>
    </location>
</feature>
<keyword evidence="2 7" id="KW-0813">Transport</keyword>
<keyword evidence="5 7" id="KW-1133">Transmembrane helix</keyword>
<comment type="subcellular location">
    <subcellularLocation>
        <location evidence="1 7">Cell membrane</location>
        <topology evidence="1 7">Multi-pass membrane protein</topology>
    </subcellularLocation>
</comment>
<dbReference type="Proteomes" id="UP000621560">
    <property type="component" value="Unassembled WGS sequence"/>
</dbReference>
<reference evidence="9" key="1">
    <citation type="submission" date="2020-09" db="EMBL/GenBank/DDBJ databases">
        <title>A novel bacterium of genus Paenibacillus, isolated from South China Sea.</title>
        <authorList>
            <person name="Huang H."/>
            <person name="Mo K."/>
            <person name="Hu Y."/>
        </authorList>
    </citation>
    <scope>NUCLEOTIDE SEQUENCE</scope>
    <source>
        <strain evidence="9">IB182496</strain>
    </source>
</reference>
<dbReference type="GO" id="GO:0055085">
    <property type="term" value="P:transmembrane transport"/>
    <property type="evidence" value="ECO:0007669"/>
    <property type="project" value="InterPro"/>
</dbReference>
<evidence type="ECO:0000256" key="7">
    <source>
        <dbReference type="RuleBase" id="RU363032"/>
    </source>
</evidence>
<feature type="transmembrane region" description="Helical" evidence="7">
    <location>
        <begin position="20"/>
        <end position="41"/>
    </location>
</feature>
<dbReference type="AlphaFoldDB" id="A0A927GRU4"/>
<dbReference type="InterPro" id="IPR035906">
    <property type="entry name" value="MetI-like_sf"/>
</dbReference>
<dbReference type="CDD" id="cd06261">
    <property type="entry name" value="TM_PBP2"/>
    <property type="match status" value="1"/>
</dbReference>
<dbReference type="Pfam" id="PF00528">
    <property type="entry name" value="BPD_transp_1"/>
    <property type="match status" value="1"/>
</dbReference>
<evidence type="ECO:0000313" key="10">
    <source>
        <dbReference type="Proteomes" id="UP000621560"/>
    </source>
</evidence>
<keyword evidence="10" id="KW-1185">Reference proteome</keyword>
<feature type="transmembrane region" description="Helical" evidence="7">
    <location>
        <begin position="76"/>
        <end position="99"/>
    </location>
</feature>
<evidence type="ECO:0000256" key="4">
    <source>
        <dbReference type="ARBA" id="ARBA00022692"/>
    </source>
</evidence>
<evidence type="ECO:0000259" key="8">
    <source>
        <dbReference type="PROSITE" id="PS50928"/>
    </source>
</evidence>
<gene>
    <name evidence="9" type="ORF">IDH44_07555</name>
</gene>
<dbReference type="GO" id="GO:0005886">
    <property type="term" value="C:plasma membrane"/>
    <property type="evidence" value="ECO:0007669"/>
    <property type="project" value="UniProtKB-SubCell"/>
</dbReference>
<evidence type="ECO:0000256" key="6">
    <source>
        <dbReference type="ARBA" id="ARBA00023136"/>
    </source>
</evidence>
<dbReference type="SUPFAM" id="SSF161098">
    <property type="entry name" value="MetI-like"/>
    <property type="match status" value="1"/>
</dbReference>
<evidence type="ECO:0000256" key="5">
    <source>
        <dbReference type="ARBA" id="ARBA00022989"/>
    </source>
</evidence>
<dbReference type="InterPro" id="IPR000515">
    <property type="entry name" value="MetI-like"/>
</dbReference>
<comment type="caution">
    <text evidence="9">The sequence shown here is derived from an EMBL/GenBank/DDBJ whole genome shotgun (WGS) entry which is preliminary data.</text>
</comment>